<evidence type="ECO:0000256" key="7">
    <source>
        <dbReference type="PIRSR" id="PIRSR600223-1"/>
    </source>
</evidence>
<protein>
    <recommendedName>
        <fullName evidence="8">Peptidase S26 domain-containing protein</fullName>
    </recommendedName>
</protein>
<dbReference type="GO" id="GO:0004252">
    <property type="term" value="F:serine-type endopeptidase activity"/>
    <property type="evidence" value="ECO:0007669"/>
    <property type="project" value="InterPro"/>
</dbReference>
<feature type="active site" evidence="7">
    <location>
        <position position="94"/>
    </location>
</feature>
<keyword evidence="5" id="KW-0472">Membrane</keyword>
<gene>
    <name evidence="9" type="ORF">GGH94_003631</name>
</gene>
<dbReference type="PANTHER" id="PTHR12383:SF16">
    <property type="entry name" value="MITOCHONDRIAL INNER MEMBRANE PROTEASE SUBUNIT 1"/>
    <property type="match status" value="1"/>
</dbReference>
<keyword evidence="2" id="KW-0999">Mitochondrion inner membrane</keyword>
<comment type="subcellular location">
    <subcellularLocation>
        <location evidence="1">Mitochondrion inner membrane</location>
    </subcellularLocation>
</comment>
<dbReference type="PRINTS" id="PR00727">
    <property type="entry name" value="LEADERPTASE"/>
</dbReference>
<evidence type="ECO:0000313" key="9">
    <source>
        <dbReference type="EMBL" id="KAJ2863415.1"/>
    </source>
</evidence>
<reference evidence="9" key="1">
    <citation type="submission" date="2022-07" db="EMBL/GenBank/DDBJ databases">
        <title>Phylogenomic reconstructions and comparative analyses of Kickxellomycotina fungi.</title>
        <authorList>
            <person name="Reynolds N.K."/>
            <person name="Stajich J.E."/>
            <person name="Barry K."/>
            <person name="Grigoriev I.V."/>
            <person name="Crous P."/>
            <person name="Smith M.E."/>
        </authorList>
    </citation>
    <scope>NUCLEOTIDE SEQUENCE</scope>
    <source>
        <strain evidence="9">RSA 476</strain>
    </source>
</reference>
<accession>A0A9W8IH19</accession>
<evidence type="ECO:0000256" key="2">
    <source>
        <dbReference type="ARBA" id="ARBA00022792"/>
    </source>
</evidence>
<evidence type="ECO:0000256" key="3">
    <source>
        <dbReference type="ARBA" id="ARBA00022801"/>
    </source>
</evidence>
<comment type="caution">
    <text evidence="9">The sequence shown here is derived from an EMBL/GenBank/DDBJ whole genome shotgun (WGS) entry which is preliminary data.</text>
</comment>
<evidence type="ECO:0000256" key="6">
    <source>
        <dbReference type="ARBA" id="ARBA00038445"/>
    </source>
</evidence>
<proteinExistence type="inferred from homology"/>
<evidence type="ECO:0000256" key="5">
    <source>
        <dbReference type="ARBA" id="ARBA00023136"/>
    </source>
</evidence>
<dbReference type="InterPro" id="IPR000223">
    <property type="entry name" value="Pept_S26A_signal_pept_1"/>
</dbReference>
<dbReference type="InterPro" id="IPR052064">
    <property type="entry name" value="Mito_IMP1_subunit"/>
</dbReference>
<organism evidence="9 10">
    <name type="scientific">Coemansia aciculifera</name>
    <dbReference type="NCBI Taxonomy" id="417176"/>
    <lineage>
        <taxon>Eukaryota</taxon>
        <taxon>Fungi</taxon>
        <taxon>Fungi incertae sedis</taxon>
        <taxon>Zoopagomycota</taxon>
        <taxon>Kickxellomycotina</taxon>
        <taxon>Kickxellomycetes</taxon>
        <taxon>Kickxellales</taxon>
        <taxon>Kickxellaceae</taxon>
        <taxon>Coemansia</taxon>
    </lineage>
</organism>
<dbReference type="InterPro" id="IPR036286">
    <property type="entry name" value="LexA/Signal_pep-like_sf"/>
</dbReference>
<feature type="active site" evidence="7">
    <location>
        <position position="50"/>
    </location>
</feature>
<evidence type="ECO:0000313" key="10">
    <source>
        <dbReference type="Proteomes" id="UP001140074"/>
    </source>
</evidence>
<evidence type="ECO:0000256" key="1">
    <source>
        <dbReference type="ARBA" id="ARBA00004273"/>
    </source>
</evidence>
<dbReference type="GO" id="GO:0006465">
    <property type="term" value="P:signal peptide processing"/>
    <property type="evidence" value="ECO:0007669"/>
    <property type="project" value="InterPro"/>
</dbReference>
<keyword evidence="4" id="KW-0496">Mitochondrion</keyword>
<dbReference type="InterPro" id="IPR019533">
    <property type="entry name" value="Peptidase_S26"/>
</dbReference>
<dbReference type="GO" id="GO:0042720">
    <property type="term" value="C:mitochondrial inner membrane peptidase complex"/>
    <property type="evidence" value="ECO:0007669"/>
    <property type="project" value="TreeGrafter"/>
</dbReference>
<keyword evidence="3" id="KW-0378">Hydrolase</keyword>
<dbReference type="Gene3D" id="2.10.109.10">
    <property type="entry name" value="Umud Fragment, subunit A"/>
    <property type="match status" value="1"/>
</dbReference>
<dbReference type="SUPFAM" id="SSF51306">
    <property type="entry name" value="LexA/Signal peptidase"/>
    <property type="match status" value="1"/>
</dbReference>
<keyword evidence="10" id="KW-1185">Reference proteome</keyword>
<evidence type="ECO:0000259" key="8">
    <source>
        <dbReference type="Pfam" id="PF10502"/>
    </source>
</evidence>
<dbReference type="EMBL" id="JANBUY010000124">
    <property type="protein sequence ID" value="KAJ2863415.1"/>
    <property type="molecule type" value="Genomic_DNA"/>
</dbReference>
<dbReference type="CDD" id="cd06530">
    <property type="entry name" value="S26_SPase_I"/>
    <property type="match status" value="1"/>
</dbReference>
<evidence type="ECO:0000256" key="4">
    <source>
        <dbReference type="ARBA" id="ARBA00023128"/>
    </source>
</evidence>
<feature type="domain" description="Peptidase S26" evidence="8">
    <location>
        <begin position="118"/>
        <end position="156"/>
    </location>
</feature>
<dbReference type="GO" id="GO:0006627">
    <property type="term" value="P:protein processing involved in protein targeting to mitochondrion"/>
    <property type="evidence" value="ECO:0007669"/>
    <property type="project" value="TreeGrafter"/>
</dbReference>
<sequence length="176" mass="19574">MSRFAQFGPKLRQYGASSARMFLYCAIPTACFIHTVFDYAGEITPSYGPSMLPTLNMAGDMLMIERLPGWRKRLRVGDLVAFTTPYDPGRRAVKRLLAEAGDTVCVDPKSKHPAFVLVPKGHVWLQGDNYNNSTDSRVYGPIPLGLLHGRVTWCVWPSPRRISNGADILPGRFSDS</sequence>
<feature type="domain" description="Peptidase S26" evidence="8">
    <location>
        <begin position="29"/>
        <end position="107"/>
    </location>
</feature>
<dbReference type="Proteomes" id="UP001140074">
    <property type="component" value="Unassembled WGS sequence"/>
</dbReference>
<dbReference type="Pfam" id="PF10502">
    <property type="entry name" value="Peptidase_S26"/>
    <property type="match status" value="2"/>
</dbReference>
<dbReference type="AlphaFoldDB" id="A0A9W8IH19"/>
<dbReference type="PANTHER" id="PTHR12383">
    <property type="entry name" value="PROTEASE FAMILY S26 MITOCHONDRIAL INNER MEMBRANE PROTEASE-RELATED"/>
    <property type="match status" value="1"/>
</dbReference>
<name>A0A9W8IH19_9FUNG</name>
<comment type="similarity">
    <text evidence="6">Belongs to the peptidase S26 family. IMP1 subfamily.</text>
</comment>